<comment type="caution">
    <text evidence="2">The sequence shown here is derived from an EMBL/GenBank/DDBJ whole genome shotgun (WGS) entry which is preliminary data.</text>
</comment>
<sequence>ITAGAGAAPTIGSIGATAGLGLEGISAGQTLGIFGGPSPAGGGGVPQLQSPQFPSPAGALLPLGVGPQLFGQASQAAGRISDERQSFIDQFLRGF</sequence>
<feature type="region of interest" description="Disordered" evidence="1">
    <location>
        <begin position="36"/>
        <end position="56"/>
    </location>
</feature>
<gene>
    <name evidence="2" type="ORF">LCGC14_0992070</name>
</gene>
<proteinExistence type="predicted"/>
<evidence type="ECO:0000313" key="2">
    <source>
        <dbReference type="EMBL" id="KKN14827.1"/>
    </source>
</evidence>
<organism evidence="2">
    <name type="scientific">marine sediment metagenome</name>
    <dbReference type="NCBI Taxonomy" id="412755"/>
    <lineage>
        <taxon>unclassified sequences</taxon>
        <taxon>metagenomes</taxon>
        <taxon>ecological metagenomes</taxon>
    </lineage>
</organism>
<protein>
    <submittedName>
        <fullName evidence="2">Uncharacterized protein</fullName>
    </submittedName>
</protein>
<accession>A0A0F9NS15</accession>
<feature type="non-terminal residue" evidence="2">
    <location>
        <position position="1"/>
    </location>
</feature>
<dbReference type="EMBL" id="LAZR01003778">
    <property type="protein sequence ID" value="KKN14827.1"/>
    <property type="molecule type" value="Genomic_DNA"/>
</dbReference>
<reference evidence="2" key="1">
    <citation type="journal article" date="2015" name="Nature">
        <title>Complex archaea that bridge the gap between prokaryotes and eukaryotes.</title>
        <authorList>
            <person name="Spang A."/>
            <person name="Saw J.H."/>
            <person name="Jorgensen S.L."/>
            <person name="Zaremba-Niedzwiedzka K."/>
            <person name="Martijn J."/>
            <person name="Lind A.E."/>
            <person name="van Eijk R."/>
            <person name="Schleper C."/>
            <person name="Guy L."/>
            <person name="Ettema T.J."/>
        </authorList>
    </citation>
    <scope>NUCLEOTIDE SEQUENCE</scope>
</reference>
<dbReference type="AlphaFoldDB" id="A0A0F9NS15"/>
<name>A0A0F9NS15_9ZZZZ</name>
<evidence type="ECO:0000256" key="1">
    <source>
        <dbReference type="SAM" id="MobiDB-lite"/>
    </source>
</evidence>
<feature type="compositionally biased region" description="Gly residues" evidence="1">
    <location>
        <begin position="36"/>
        <end position="45"/>
    </location>
</feature>